<dbReference type="Proteomes" id="UP001214250">
    <property type="component" value="Chromosome 1"/>
</dbReference>
<proteinExistence type="predicted"/>
<dbReference type="PANTHER" id="PTHR35889:SF3">
    <property type="entry name" value="F-BOX DOMAIN-CONTAINING PROTEIN"/>
    <property type="match status" value="1"/>
</dbReference>
<dbReference type="Pfam" id="PF07587">
    <property type="entry name" value="PSD1"/>
    <property type="match status" value="1"/>
</dbReference>
<feature type="domain" description="DUF1553" evidence="2">
    <location>
        <begin position="485"/>
        <end position="742"/>
    </location>
</feature>
<dbReference type="PANTHER" id="PTHR35889">
    <property type="entry name" value="CYCLOINULO-OLIGOSACCHARIDE FRUCTANOTRANSFERASE-RELATED"/>
    <property type="match status" value="1"/>
</dbReference>
<keyword evidence="5" id="KW-1185">Reference proteome</keyword>
<feature type="domain" description="Cytochrome C Planctomycete-type" evidence="3">
    <location>
        <begin position="35"/>
        <end position="98"/>
    </location>
</feature>
<dbReference type="Pfam" id="PF07583">
    <property type="entry name" value="PSCyt2"/>
    <property type="match status" value="1"/>
</dbReference>
<name>A0ABY7VTU9_9BACT</name>
<reference evidence="4 5" key="1">
    <citation type="submission" date="2023-02" db="EMBL/GenBank/DDBJ databases">
        <title>Genome sequence of Lentisphaera profundi SAORIC-696.</title>
        <authorList>
            <person name="Kim e."/>
            <person name="Cho J.-C."/>
            <person name="Choi A."/>
            <person name="Kang I."/>
        </authorList>
    </citation>
    <scope>NUCLEOTIDE SEQUENCE [LARGE SCALE GENOMIC DNA]</scope>
    <source>
        <strain evidence="4 5">SAORIC-696</strain>
    </source>
</reference>
<dbReference type="InterPro" id="IPR011444">
    <property type="entry name" value="DUF1549"/>
</dbReference>
<dbReference type="InterPro" id="IPR022655">
    <property type="entry name" value="DUF1553"/>
</dbReference>
<evidence type="ECO:0000259" key="2">
    <source>
        <dbReference type="Pfam" id="PF07587"/>
    </source>
</evidence>
<organism evidence="4 5">
    <name type="scientific">Lentisphaera profundi</name>
    <dbReference type="NCBI Taxonomy" id="1658616"/>
    <lineage>
        <taxon>Bacteria</taxon>
        <taxon>Pseudomonadati</taxon>
        <taxon>Lentisphaerota</taxon>
        <taxon>Lentisphaeria</taxon>
        <taxon>Lentisphaerales</taxon>
        <taxon>Lentisphaeraceae</taxon>
        <taxon>Lentisphaera</taxon>
    </lineage>
</organism>
<sequence>MFTRLMFVAALSCSNLIAKEINFNRDIRPILSDRCFHCHGPDKHDRKKKLRLDIAEGDDGAYRLRKKRYGIVPGDLEKSSVWQRIITDDEDDIMPPLDSHKKPLTDKEKALIKQWIEEGAKYEKFWAFELPKKSAAEKTKLDWGHSGIDKYVLAELERNNLEPKDKAEKRTLIRRLSFDLTGLPPTLSEVESFINDKDSQAYEKLVERFLAKSSYGEHMTRYWLDLVRAADTNGMHKDFYRSIYAYRDWLIRAFNTNLPYSDFLKYQLAGDLYEKPTEDQLIGSGFNRLHLIIDKGTALPEESYTKNVIDRVTAVSTAFMGLTMQCARCHDHKFDAIKQKDFYAMFAFFNNIDGNPETIGGPKNGLQPPYITLGTDEEKKKLAGLKKAYNIVAPELNKLRRSVRKEKDAAKKTAMQNKIKELQKAEHQYNVLFNSLDAAMVMKESKKVKPSYMLNRGEYDQKGEVVERDIPVFFGSIKKEEGLTTRMDLANWFISEENPLTARVAVNRFWQQFFGVGLVKTSEDFGAQGETPSHPQLLDYLTVEFIESGWDVKQLMKKIVMSATYQQSSLAQKEAYEADPENRLLARGSRYRMDAEMIRDNILASSGLLKTQMYGKSVKPPQPEGLWAAVSMRNERFKPDAGDAIYRRSIYTYWRRGMPPPQMTIMNAPSREYCVARRERTNTSLQALLLLNEPEYLKAAANLAKNTLSSDLKNGAEKISYAYERITGKIPDSEEIQALETLISDLTKSYNSDVQSTKEMAESLGFTKAKNKAEVAAWTMMLNSIYNLDITKNRE</sequence>
<evidence type="ECO:0000313" key="4">
    <source>
        <dbReference type="EMBL" id="WDE97336.1"/>
    </source>
</evidence>
<evidence type="ECO:0000313" key="5">
    <source>
        <dbReference type="Proteomes" id="UP001214250"/>
    </source>
</evidence>
<protein>
    <submittedName>
        <fullName evidence="4">PSD1 and planctomycete cytochrome C domain-containing protein</fullName>
    </submittedName>
</protein>
<evidence type="ECO:0000259" key="3">
    <source>
        <dbReference type="Pfam" id="PF07635"/>
    </source>
</evidence>
<dbReference type="Pfam" id="PF07635">
    <property type="entry name" value="PSCyt1"/>
    <property type="match status" value="1"/>
</dbReference>
<gene>
    <name evidence="4" type="ORF">PQO03_05145</name>
</gene>
<dbReference type="RefSeq" id="WP_274151656.1">
    <property type="nucleotide sequence ID" value="NZ_CP117811.1"/>
</dbReference>
<feature type="domain" description="DUF1549" evidence="1">
    <location>
        <begin position="148"/>
        <end position="353"/>
    </location>
</feature>
<dbReference type="InterPro" id="IPR011429">
    <property type="entry name" value="Cyt_c_Planctomycete-type"/>
</dbReference>
<accession>A0ABY7VTU9</accession>
<dbReference type="EMBL" id="CP117811">
    <property type="protein sequence ID" value="WDE97336.1"/>
    <property type="molecule type" value="Genomic_DNA"/>
</dbReference>
<evidence type="ECO:0000259" key="1">
    <source>
        <dbReference type="Pfam" id="PF07583"/>
    </source>
</evidence>